<protein>
    <recommendedName>
        <fullName evidence="3">Retrovirus-related Pol polyprotein from transposon TNT 1-94</fullName>
    </recommendedName>
</protein>
<evidence type="ECO:0008006" key="3">
    <source>
        <dbReference type="Google" id="ProtNLM"/>
    </source>
</evidence>
<dbReference type="OrthoDB" id="418757at2759"/>
<reference evidence="1 2" key="1">
    <citation type="journal article" date="2015" name="Sci. Rep.">
        <title>The power of single molecule real-time sequencing technology in the de novo assembly of a eukaryotic genome.</title>
        <authorList>
            <person name="Sakai H."/>
            <person name="Naito K."/>
            <person name="Ogiso-Tanaka E."/>
            <person name="Takahashi Y."/>
            <person name="Iseki K."/>
            <person name="Muto C."/>
            <person name="Satou K."/>
            <person name="Teruya K."/>
            <person name="Shiroma A."/>
            <person name="Shimoji M."/>
            <person name="Hirano T."/>
            <person name="Itoh T."/>
            <person name="Kaga A."/>
            <person name="Tomooka N."/>
        </authorList>
    </citation>
    <scope>NUCLEOTIDE SEQUENCE [LARGE SCALE GENOMIC DNA]</scope>
    <source>
        <strain evidence="2">cv. Shumari</strain>
    </source>
</reference>
<organism evidence="1 2">
    <name type="scientific">Vigna angularis var. angularis</name>
    <dbReference type="NCBI Taxonomy" id="157739"/>
    <lineage>
        <taxon>Eukaryota</taxon>
        <taxon>Viridiplantae</taxon>
        <taxon>Streptophyta</taxon>
        <taxon>Embryophyta</taxon>
        <taxon>Tracheophyta</taxon>
        <taxon>Spermatophyta</taxon>
        <taxon>Magnoliopsida</taxon>
        <taxon>eudicotyledons</taxon>
        <taxon>Gunneridae</taxon>
        <taxon>Pentapetalae</taxon>
        <taxon>rosids</taxon>
        <taxon>fabids</taxon>
        <taxon>Fabales</taxon>
        <taxon>Fabaceae</taxon>
        <taxon>Papilionoideae</taxon>
        <taxon>50 kb inversion clade</taxon>
        <taxon>NPAAA clade</taxon>
        <taxon>indigoferoid/millettioid clade</taxon>
        <taxon>Phaseoleae</taxon>
        <taxon>Vigna</taxon>
    </lineage>
</organism>
<evidence type="ECO:0000313" key="1">
    <source>
        <dbReference type="EMBL" id="BAU01086.1"/>
    </source>
</evidence>
<dbReference type="Proteomes" id="UP000291084">
    <property type="component" value="Chromosome 11"/>
</dbReference>
<accession>A0A0S3T759</accession>
<keyword evidence="2" id="KW-1185">Reference proteome</keyword>
<proteinExistence type="predicted"/>
<evidence type="ECO:0000313" key="2">
    <source>
        <dbReference type="Proteomes" id="UP000291084"/>
    </source>
</evidence>
<dbReference type="EMBL" id="AP015044">
    <property type="protein sequence ID" value="BAU01086.1"/>
    <property type="molecule type" value="Genomic_DNA"/>
</dbReference>
<name>A0A0S3T759_PHAAN</name>
<sequence length="114" mass="13255">MIRKYIDRSLFEHVSTYTNAYELWTKLESMIQKKTPRNKAHLVRRLVKLEYSDDQNMIEHLNTFKGIVNQLMKADMKIDDELQALLLLSSLPESWDTLVVTLSDSAPDGKLSLD</sequence>
<feature type="non-terminal residue" evidence="1">
    <location>
        <position position="114"/>
    </location>
</feature>
<dbReference type="Pfam" id="PF14223">
    <property type="entry name" value="Retrotran_gag_2"/>
    <property type="match status" value="1"/>
</dbReference>
<dbReference type="AlphaFoldDB" id="A0A0S3T759"/>
<gene>
    <name evidence="1" type="primary">Vigan.11G024300</name>
    <name evidence="1" type="ORF">VIGAN_11024300</name>
</gene>